<accession>A0ABT3ICV8</accession>
<dbReference type="NCBIfam" id="TIGR00229">
    <property type="entry name" value="sensory_box"/>
    <property type="match status" value="1"/>
</dbReference>
<dbReference type="SMART" id="SM00283">
    <property type="entry name" value="MA"/>
    <property type="match status" value="1"/>
</dbReference>
<proteinExistence type="inferred from homology"/>
<protein>
    <submittedName>
        <fullName evidence="10">Methyl-accepting chemotaxis protein</fullName>
    </submittedName>
</protein>
<keyword evidence="2" id="KW-1003">Cell membrane</keyword>
<evidence type="ECO:0000313" key="10">
    <source>
        <dbReference type="EMBL" id="MCW3173891.1"/>
    </source>
</evidence>
<dbReference type="CDD" id="cd11386">
    <property type="entry name" value="MCP_signal"/>
    <property type="match status" value="1"/>
</dbReference>
<dbReference type="Proteomes" id="UP001163714">
    <property type="component" value="Unassembled WGS sequence"/>
</dbReference>
<dbReference type="InterPro" id="IPR035965">
    <property type="entry name" value="PAS-like_dom_sf"/>
</dbReference>
<evidence type="ECO:0000313" key="11">
    <source>
        <dbReference type="Proteomes" id="UP001163714"/>
    </source>
</evidence>
<comment type="subcellular location">
    <subcellularLocation>
        <location evidence="1">Cell inner membrane</location>
        <topology evidence="1">Multi-pass membrane protein</topology>
    </subcellularLocation>
</comment>
<dbReference type="Pfam" id="PF08447">
    <property type="entry name" value="PAS_3"/>
    <property type="match status" value="1"/>
</dbReference>
<evidence type="ECO:0000256" key="1">
    <source>
        <dbReference type="ARBA" id="ARBA00004429"/>
    </source>
</evidence>
<comment type="caution">
    <text evidence="10">The sequence shown here is derived from an EMBL/GenBank/DDBJ whole genome shotgun (WGS) entry which is preliminary data.</text>
</comment>
<sequence length="517" mass="56574">MRVNSPLTKVERHFSPDTKLISVTDIKGTIIECNDAFVKISGFEKEELIGKPHNIVRHPDMPAAAFEIMWSHIKEGKPWMGHVKNRCKNGDFYWVDAYVTPITKKGKIVGYESVRSCPSREDVARAELLYDKINKGKKNTQSLRIPTEYLILTFSILLTALLYWFNYQALSEIMLLIGVVSFALFSSYKSNAIIASLNQMLKASFSHELAAKTYTNSNGELGLLKVAILSQQSHLGTVLTRIENSASKVSQVSERGLELTVETCGEIERQKAETFQVATAMNQMTTAITEVSQHVTDTANQAETANGLATKGVEISDVTRQSIQNLRDTVSDISISVADVSSQTACIAQAAQIIEQIADQTNLLALNAAIEAARAGEQGRGFAVVADEVRNLAKRTQDSTKDIYSIVKELTDKAQNAVDTAKLGTKAADEGLAKVVDSGQMLEGIFSAVEKIAQMSTQMAAAVEEQAHVAEDINKQIVNISDLSNTSADNASQTSESITLLKDTADDLHELVIRFKH</sequence>
<evidence type="ECO:0000256" key="2">
    <source>
        <dbReference type="ARBA" id="ARBA00022519"/>
    </source>
</evidence>
<evidence type="ECO:0000259" key="7">
    <source>
        <dbReference type="PROSITE" id="PS50111"/>
    </source>
</evidence>
<dbReference type="SUPFAM" id="SSF55785">
    <property type="entry name" value="PYP-like sensor domain (PAS domain)"/>
    <property type="match status" value="1"/>
</dbReference>
<evidence type="ECO:0000256" key="4">
    <source>
        <dbReference type="ARBA" id="ARBA00029447"/>
    </source>
</evidence>
<dbReference type="InterPro" id="IPR013655">
    <property type="entry name" value="PAS_fold_3"/>
</dbReference>
<name>A0ABT3ICV8_9GAMM</name>
<dbReference type="PROSITE" id="PS50111">
    <property type="entry name" value="CHEMOTAXIS_TRANSDUC_2"/>
    <property type="match status" value="1"/>
</dbReference>
<dbReference type="PANTHER" id="PTHR32089:SF112">
    <property type="entry name" value="LYSOZYME-LIKE PROTEIN-RELATED"/>
    <property type="match status" value="1"/>
</dbReference>
<dbReference type="RefSeq" id="WP_264728274.1">
    <property type="nucleotide sequence ID" value="NZ_JAPDMX010000031.1"/>
</dbReference>
<dbReference type="Gene3D" id="1.10.287.950">
    <property type="entry name" value="Methyl-accepting chemotaxis protein"/>
    <property type="match status" value="1"/>
</dbReference>
<feature type="domain" description="Methyl-accepting transducer" evidence="7">
    <location>
        <begin position="245"/>
        <end position="481"/>
    </location>
</feature>
<keyword evidence="6" id="KW-1133">Transmembrane helix</keyword>
<dbReference type="PROSITE" id="PS50112">
    <property type="entry name" value="PAS"/>
    <property type="match status" value="1"/>
</dbReference>
<evidence type="ECO:0000256" key="3">
    <source>
        <dbReference type="ARBA" id="ARBA00023224"/>
    </source>
</evidence>
<dbReference type="CDD" id="cd00130">
    <property type="entry name" value="PAS"/>
    <property type="match status" value="1"/>
</dbReference>
<dbReference type="PROSITE" id="PS50192">
    <property type="entry name" value="T_SNARE"/>
    <property type="match status" value="1"/>
</dbReference>
<dbReference type="InterPro" id="IPR004089">
    <property type="entry name" value="MCPsignal_dom"/>
</dbReference>
<feature type="domain" description="T-SNARE coiled-coil homology" evidence="9">
    <location>
        <begin position="432"/>
        <end position="494"/>
    </location>
</feature>
<gene>
    <name evidence="10" type="ORF">OHT75_15530</name>
</gene>
<dbReference type="PANTHER" id="PTHR32089">
    <property type="entry name" value="METHYL-ACCEPTING CHEMOTAXIS PROTEIN MCPB"/>
    <property type="match status" value="1"/>
</dbReference>
<feature type="domain" description="PAS" evidence="8">
    <location>
        <begin position="21"/>
        <end position="60"/>
    </location>
</feature>
<dbReference type="InterPro" id="IPR000014">
    <property type="entry name" value="PAS"/>
</dbReference>
<reference evidence="10" key="1">
    <citation type="submission" date="2022-10" db="EMBL/GenBank/DDBJ databases">
        <title>Shewanella flava sp. nov, isolated from the estuary of the Fenhe River into the Yellow River.</title>
        <authorList>
            <person name="Li Y."/>
        </authorList>
    </citation>
    <scope>NUCLEOTIDE SEQUENCE</scope>
    <source>
        <strain evidence="10">FYR11-62</strain>
    </source>
</reference>
<organism evidence="10 11">
    <name type="scientific">Shewanella subflava</name>
    <dbReference type="NCBI Taxonomy" id="2986476"/>
    <lineage>
        <taxon>Bacteria</taxon>
        <taxon>Pseudomonadati</taxon>
        <taxon>Pseudomonadota</taxon>
        <taxon>Gammaproteobacteria</taxon>
        <taxon>Alteromonadales</taxon>
        <taxon>Shewanellaceae</taxon>
        <taxon>Shewanella</taxon>
    </lineage>
</organism>
<keyword evidence="6" id="KW-0472">Membrane</keyword>
<dbReference type="SMART" id="SM00091">
    <property type="entry name" value="PAS"/>
    <property type="match status" value="1"/>
</dbReference>
<dbReference type="Pfam" id="PF00015">
    <property type="entry name" value="MCPsignal"/>
    <property type="match status" value="1"/>
</dbReference>
<comment type="similarity">
    <text evidence="4">Belongs to the methyl-accepting chemotaxis (MCP) protein family.</text>
</comment>
<dbReference type="SUPFAM" id="SSF58104">
    <property type="entry name" value="Methyl-accepting chemotaxis protein (MCP) signaling domain"/>
    <property type="match status" value="1"/>
</dbReference>
<evidence type="ECO:0000259" key="8">
    <source>
        <dbReference type="PROSITE" id="PS50112"/>
    </source>
</evidence>
<keyword evidence="11" id="KW-1185">Reference proteome</keyword>
<evidence type="ECO:0000256" key="6">
    <source>
        <dbReference type="SAM" id="Phobius"/>
    </source>
</evidence>
<dbReference type="InterPro" id="IPR000727">
    <property type="entry name" value="T_SNARE_dom"/>
</dbReference>
<feature type="transmembrane region" description="Helical" evidence="6">
    <location>
        <begin position="149"/>
        <end position="167"/>
    </location>
</feature>
<evidence type="ECO:0000259" key="9">
    <source>
        <dbReference type="PROSITE" id="PS50192"/>
    </source>
</evidence>
<dbReference type="Gene3D" id="3.30.450.20">
    <property type="entry name" value="PAS domain"/>
    <property type="match status" value="1"/>
</dbReference>
<dbReference type="EMBL" id="JAPDMX010000031">
    <property type="protein sequence ID" value="MCW3173891.1"/>
    <property type="molecule type" value="Genomic_DNA"/>
</dbReference>
<keyword evidence="2" id="KW-0997">Cell inner membrane</keyword>
<keyword evidence="3 5" id="KW-0807">Transducer</keyword>
<keyword evidence="6" id="KW-0812">Transmembrane</keyword>
<evidence type="ECO:0000256" key="5">
    <source>
        <dbReference type="PROSITE-ProRule" id="PRU00284"/>
    </source>
</evidence>